<accession>W9HPU4</accession>
<evidence type="ECO:0000313" key="3">
    <source>
        <dbReference type="Proteomes" id="UP000030753"/>
    </source>
</evidence>
<proteinExistence type="predicted"/>
<protein>
    <submittedName>
        <fullName evidence="2">Uncharacterized protein</fullName>
    </submittedName>
</protein>
<dbReference type="HOGENOM" id="CLU_1938232_0_0_1"/>
<name>W9HPU4_FUSOX</name>
<keyword evidence="1" id="KW-0732">Signal</keyword>
<gene>
    <name evidence="2" type="ORF">FOYG_14079</name>
</gene>
<evidence type="ECO:0000313" key="2">
    <source>
        <dbReference type="EMBL" id="EWY84327.1"/>
    </source>
</evidence>
<feature type="signal peptide" evidence="1">
    <location>
        <begin position="1"/>
        <end position="19"/>
    </location>
</feature>
<dbReference type="Proteomes" id="UP000030753">
    <property type="component" value="Unassembled WGS sequence"/>
</dbReference>
<dbReference type="OrthoDB" id="5382128at2759"/>
<sequence>MLFIPALLVAMASFPGATEFLNHGQLLNGLENPQWFEKNIPLLDKEHLVYMGAQYSYMSSEFLPPVGYGAPYGGIVAAAGHHIAEGRWLRDTRYGQDVTNYWLSRPRQFPKPMNNGVNKDTSDWAYEYSF</sequence>
<feature type="chain" id="PRO_5004921231" evidence="1">
    <location>
        <begin position="20"/>
        <end position="130"/>
    </location>
</feature>
<dbReference type="AlphaFoldDB" id="W9HPU4"/>
<organism evidence="2 3">
    <name type="scientific">Fusarium oxysporum NRRL 32931</name>
    <dbReference type="NCBI Taxonomy" id="660029"/>
    <lineage>
        <taxon>Eukaryota</taxon>
        <taxon>Fungi</taxon>
        <taxon>Dikarya</taxon>
        <taxon>Ascomycota</taxon>
        <taxon>Pezizomycotina</taxon>
        <taxon>Sordariomycetes</taxon>
        <taxon>Hypocreomycetidae</taxon>
        <taxon>Hypocreales</taxon>
        <taxon>Nectriaceae</taxon>
        <taxon>Fusarium</taxon>
        <taxon>Fusarium oxysporum species complex</taxon>
    </lineage>
</organism>
<evidence type="ECO:0000256" key="1">
    <source>
        <dbReference type="SAM" id="SignalP"/>
    </source>
</evidence>
<reference evidence="2 3" key="1">
    <citation type="submission" date="2011-06" db="EMBL/GenBank/DDBJ databases">
        <title>The Genome Sequence of Fusarium oxysporum FOSC 3-a.</title>
        <authorList>
            <consortium name="The Broad Institute Genome Sequencing Platform"/>
            <person name="Ma L.-J."/>
            <person name="Gale L.R."/>
            <person name="Schwartz D.C."/>
            <person name="Zhou S."/>
            <person name="Corby-Kistler H."/>
            <person name="Young S.K."/>
            <person name="Zeng Q."/>
            <person name="Gargeya S."/>
            <person name="Fitzgerald M."/>
            <person name="Haas B."/>
            <person name="Abouelleil A."/>
            <person name="Alvarado L."/>
            <person name="Arachchi H.M."/>
            <person name="Berlin A."/>
            <person name="Brown A."/>
            <person name="Chapman S.B."/>
            <person name="Chen Z."/>
            <person name="Dunbar C."/>
            <person name="Freedman E."/>
            <person name="Gearin G."/>
            <person name="Gellesch M."/>
            <person name="Goldberg J."/>
            <person name="Griggs A."/>
            <person name="Gujja S."/>
            <person name="Heiman D."/>
            <person name="Howarth C."/>
            <person name="Larson L."/>
            <person name="Lui A."/>
            <person name="MacDonald P.J.P."/>
            <person name="Mehta T."/>
            <person name="Montmayeur A."/>
            <person name="Murphy C."/>
            <person name="Neiman D."/>
            <person name="Pearson M."/>
            <person name="Priest M."/>
            <person name="Roberts A."/>
            <person name="Saif S."/>
            <person name="Shea T."/>
            <person name="Shenoy N."/>
            <person name="Sisk P."/>
            <person name="Stolte C."/>
            <person name="Sykes S."/>
            <person name="Wortman J."/>
            <person name="Nusbaum C."/>
            <person name="Birren B."/>
        </authorList>
    </citation>
    <scope>NUCLEOTIDE SEQUENCE [LARGE SCALE GENOMIC DNA]</scope>
    <source>
        <strain evidence="3">FOSC 3-a</strain>
    </source>
</reference>
<dbReference type="EMBL" id="JH717847">
    <property type="protein sequence ID" value="EWY84327.1"/>
    <property type="molecule type" value="Genomic_DNA"/>
</dbReference>